<evidence type="ECO:0000313" key="2">
    <source>
        <dbReference type="EMBL" id="MFD1046768.1"/>
    </source>
</evidence>
<reference evidence="3" key="1">
    <citation type="journal article" date="2019" name="Int. J. Syst. Evol. Microbiol.">
        <title>The Global Catalogue of Microorganisms (GCM) 10K type strain sequencing project: providing services to taxonomists for standard genome sequencing and annotation.</title>
        <authorList>
            <consortium name="The Broad Institute Genomics Platform"/>
            <consortium name="The Broad Institute Genome Sequencing Center for Infectious Disease"/>
            <person name="Wu L."/>
            <person name="Ma J."/>
        </authorList>
    </citation>
    <scope>NUCLEOTIDE SEQUENCE [LARGE SCALE GENOMIC DNA]</scope>
    <source>
        <strain evidence="3">JCM 31486</strain>
    </source>
</reference>
<dbReference type="CDD" id="cd01392">
    <property type="entry name" value="HTH_LacI"/>
    <property type="match status" value="1"/>
</dbReference>
<dbReference type="EMBL" id="JBHTIS010000783">
    <property type="protein sequence ID" value="MFD1046768.1"/>
    <property type="molecule type" value="Genomic_DNA"/>
</dbReference>
<dbReference type="SUPFAM" id="SSF47413">
    <property type="entry name" value="lambda repressor-like DNA-binding domains"/>
    <property type="match status" value="1"/>
</dbReference>
<evidence type="ECO:0000259" key="1">
    <source>
        <dbReference type="PROSITE" id="PS50932"/>
    </source>
</evidence>
<feature type="domain" description="HTH lacI-type" evidence="1">
    <location>
        <begin position="4"/>
        <end position="46"/>
    </location>
</feature>
<protein>
    <submittedName>
        <fullName evidence="2">LacI family DNA-binding transcriptional regulator</fullName>
    </submittedName>
</protein>
<proteinExistence type="predicted"/>
<dbReference type="SMART" id="SM00354">
    <property type="entry name" value="HTH_LACI"/>
    <property type="match status" value="1"/>
</dbReference>
<dbReference type="PROSITE" id="PS00356">
    <property type="entry name" value="HTH_LACI_1"/>
    <property type="match status" value="1"/>
</dbReference>
<dbReference type="GO" id="GO:0003677">
    <property type="term" value="F:DNA binding"/>
    <property type="evidence" value="ECO:0007669"/>
    <property type="project" value="UniProtKB-KW"/>
</dbReference>
<comment type="caution">
    <text evidence="2">The sequence shown here is derived from an EMBL/GenBank/DDBJ whole genome shotgun (WGS) entry which is preliminary data.</text>
</comment>
<sequence>MARVRMSDVAAHAGVSTATVSMVLNGVNTTRISAETQQRVREAASV</sequence>
<dbReference type="InterPro" id="IPR000843">
    <property type="entry name" value="HTH_LacI"/>
</dbReference>
<keyword evidence="2" id="KW-0238">DNA-binding</keyword>
<dbReference type="Proteomes" id="UP001597045">
    <property type="component" value="Unassembled WGS sequence"/>
</dbReference>
<dbReference type="Pfam" id="PF00356">
    <property type="entry name" value="LacI"/>
    <property type="match status" value="1"/>
</dbReference>
<gene>
    <name evidence="2" type="ORF">ACFQ1S_15015</name>
</gene>
<dbReference type="Gene3D" id="1.10.260.40">
    <property type="entry name" value="lambda repressor-like DNA-binding domains"/>
    <property type="match status" value="1"/>
</dbReference>
<dbReference type="PROSITE" id="PS50932">
    <property type="entry name" value="HTH_LACI_2"/>
    <property type="match status" value="1"/>
</dbReference>
<dbReference type="InterPro" id="IPR010982">
    <property type="entry name" value="Lambda_DNA-bd_dom_sf"/>
</dbReference>
<keyword evidence="3" id="KW-1185">Reference proteome</keyword>
<evidence type="ECO:0000313" key="3">
    <source>
        <dbReference type="Proteomes" id="UP001597045"/>
    </source>
</evidence>
<name>A0ABW3M9R8_9PSEU</name>
<organism evidence="2 3">
    <name type="scientific">Kibdelosporangium lantanae</name>
    <dbReference type="NCBI Taxonomy" id="1497396"/>
    <lineage>
        <taxon>Bacteria</taxon>
        <taxon>Bacillati</taxon>
        <taxon>Actinomycetota</taxon>
        <taxon>Actinomycetes</taxon>
        <taxon>Pseudonocardiales</taxon>
        <taxon>Pseudonocardiaceae</taxon>
        <taxon>Kibdelosporangium</taxon>
    </lineage>
</organism>
<accession>A0ABW3M9R8</accession>